<organism evidence="2 3">
    <name type="scientific">Massilia violaceinigra</name>
    <dbReference type="NCBI Taxonomy" id="2045208"/>
    <lineage>
        <taxon>Bacteria</taxon>
        <taxon>Pseudomonadati</taxon>
        <taxon>Pseudomonadota</taxon>
        <taxon>Betaproteobacteria</taxon>
        <taxon>Burkholderiales</taxon>
        <taxon>Oxalobacteraceae</taxon>
        <taxon>Telluria group</taxon>
        <taxon>Massilia</taxon>
    </lineage>
</organism>
<evidence type="ECO:0000313" key="2">
    <source>
        <dbReference type="EMBL" id="ATQ79043.1"/>
    </source>
</evidence>
<evidence type="ECO:0000259" key="1">
    <source>
        <dbReference type="Pfam" id="PF18495"/>
    </source>
</evidence>
<dbReference type="InterPro" id="IPR041535">
    <property type="entry name" value="VbhA"/>
</dbReference>
<dbReference type="CDD" id="cd11586">
    <property type="entry name" value="VbhA_like"/>
    <property type="match status" value="1"/>
</dbReference>
<dbReference type="AlphaFoldDB" id="A0A2D2DVP1"/>
<gene>
    <name evidence="2" type="ORF">CR152_21920</name>
</gene>
<dbReference type="InterPro" id="IPR033788">
    <property type="entry name" value="VbhA-like"/>
</dbReference>
<accession>A0A2D2DVP1</accession>
<dbReference type="InterPro" id="IPR043038">
    <property type="entry name" value="VbhA_sf"/>
</dbReference>
<dbReference type="Pfam" id="PF18495">
    <property type="entry name" value="VbhA"/>
    <property type="match status" value="1"/>
</dbReference>
<dbReference type="OrthoDB" id="7031576at2"/>
<dbReference type="EMBL" id="CP024608">
    <property type="protein sequence ID" value="ATQ79043.1"/>
    <property type="molecule type" value="Genomic_DNA"/>
</dbReference>
<dbReference type="Gene3D" id="1.10.8.1050">
    <property type="entry name" value="Antitoxin VbhA-like"/>
    <property type="match status" value="1"/>
</dbReference>
<protein>
    <recommendedName>
        <fullName evidence="1">Antitoxin VbhA domain-containing protein</fullName>
    </recommendedName>
</protein>
<name>A0A2D2DVP1_9BURK</name>
<reference evidence="2" key="1">
    <citation type="submission" date="2017-10" db="EMBL/GenBank/DDBJ databases">
        <title>Massilia psychrophilum sp. nov., a novel purple-pigmented bacterium isolated from Tianshan glacier, Xinjiang Municipality, China.</title>
        <authorList>
            <person name="Wang H."/>
        </authorList>
    </citation>
    <scope>NUCLEOTIDE SEQUENCE [LARGE SCALE GENOMIC DNA]</scope>
    <source>
        <strain evidence="2">B2</strain>
    </source>
</reference>
<evidence type="ECO:0000313" key="3">
    <source>
        <dbReference type="Proteomes" id="UP000229897"/>
    </source>
</evidence>
<dbReference type="KEGG" id="mass:CR152_21920"/>
<sequence>MRDYVIRVRERDTGAVKEVISASERKRRQDAVTFAMASVGLEGFKHSKEDEERAQRFITGEIDLAEYLGAAPSVDQLNK</sequence>
<dbReference type="Proteomes" id="UP000229897">
    <property type="component" value="Chromosome"/>
</dbReference>
<feature type="domain" description="Antitoxin VbhA" evidence="1">
    <location>
        <begin position="28"/>
        <end position="67"/>
    </location>
</feature>
<proteinExistence type="predicted"/>
<keyword evidence="3" id="KW-1185">Reference proteome</keyword>